<dbReference type="FunFam" id="3.40.50.300:FF:000838">
    <property type="entry name" value="ABC multidrug transporter (Eurofung)"/>
    <property type="match status" value="1"/>
</dbReference>
<keyword evidence="6" id="KW-0547">Nucleotide-binding</keyword>
<dbReference type="Pfam" id="PF00664">
    <property type="entry name" value="ABC_membrane"/>
    <property type="match status" value="1"/>
</dbReference>
<name>A0AAE0K7Y6_9PEZI</name>
<feature type="transmembrane region" description="Helical" evidence="13">
    <location>
        <begin position="990"/>
        <end position="1009"/>
    </location>
</feature>
<feature type="transmembrane region" description="Helical" evidence="13">
    <location>
        <begin position="888"/>
        <end position="914"/>
    </location>
</feature>
<dbReference type="PANTHER" id="PTHR24223:SF269">
    <property type="entry name" value="ABC MULTIDRUG TRANSPORTER (EUROFUNG)-RELATED"/>
    <property type="match status" value="1"/>
</dbReference>
<evidence type="ECO:0000313" key="16">
    <source>
        <dbReference type="EMBL" id="KAK3371045.1"/>
    </source>
</evidence>
<keyword evidence="17" id="KW-1185">Reference proteome</keyword>
<evidence type="ECO:0000256" key="2">
    <source>
        <dbReference type="ARBA" id="ARBA00009726"/>
    </source>
</evidence>
<dbReference type="FunFam" id="1.20.1560.10:FF:000055">
    <property type="entry name" value="ABC multidrug transporter (Eurofung)"/>
    <property type="match status" value="1"/>
</dbReference>
<dbReference type="CDD" id="cd18580">
    <property type="entry name" value="ABC_6TM_ABCC_D2"/>
    <property type="match status" value="1"/>
</dbReference>
<feature type="transmembrane region" description="Helical" evidence="13">
    <location>
        <begin position="38"/>
        <end position="57"/>
    </location>
</feature>
<feature type="domain" description="ABC transmembrane type-1" evidence="15">
    <location>
        <begin position="241"/>
        <end position="518"/>
    </location>
</feature>
<organism evidence="16 17">
    <name type="scientific">Lasiosphaeria ovina</name>
    <dbReference type="NCBI Taxonomy" id="92902"/>
    <lineage>
        <taxon>Eukaryota</taxon>
        <taxon>Fungi</taxon>
        <taxon>Dikarya</taxon>
        <taxon>Ascomycota</taxon>
        <taxon>Pezizomycotina</taxon>
        <taxon>Sordariomycetes</taxon>
        <taxon>Sordariomycetidae</taxon>
        <taxon>Sordariales</taxon>
        <taxon>Lasiosphaeriaceae</taxon>
        <taxon>Lasiosphaeria</taxon>
    </lineage>
</organism>
<evidence type="ECO:0000256" key="13">
    <source>
        <dbReference type="SAM" id="Phobius"/>
    </source>
</evidence>
<feature type="transmembrane region" description="Helical" evidence="13">
    <location>
        <begin position="119"/>
        <end position="137"/>
    </location>
</feature>
<sequence>MAQSLARQCDGVDDTFGPYAGSACRGGFDFTLLFEESVLTLLPLGLVLAVLPLRVWFLLKRDRKLTAAGNALAAHTRAVRPSSLLSIFLLSTLLFDAAHTRTLWLRASSQSNGHNDNKTLAYLAIAAAAVKAAVLVAEAVEKRRLLRPAVRALYPPEATSSVFSRVFFTWLNALFRAGFGRVLVVDDLFALDKHLQAAYCHARLRAAWALVTQKSPSPHALLRASFGVLKWPIAHTLFPRACLTALTFSQPFLINRAIKLSQEPITPATTQAGYGLIGAYFFVYVGIAASMGQYQHRTFRTVTMLRGALVAAVYAKTATLGLGDVDPAAAMTLMSADMERIVQGCQTMHEVWANAAEVGVAIFLLQQQLGVACVVPVVVSVVALLGSLVAMNFIVSRQAMWLEAIERRISATAAMLAAMKGVKMCGLKDTLLASLQQLRVDELRISKRFRKLIIWNMVFAYVTQVFAPVLTFAVFSARARDSNTETLDTARVFTALSLFALLSEPLASLIMSLAAFLGGVGSFARIQAFLESAERADTRVHSPDHLPGTSTEKPAPPDAIAVHAGAFGWDAAKPPLLTDISLTVPRGKLTVVVGPVGCGKSTLLHALLGEVPARAGSVALSATSVAYCAQTPWHMNGSVRDAIVGAAAAYDEKWYARVVRACALLRDFRQLPRGDASRIGSGGVALSGGQGQRIALARAVYARRELVLLDDALSGLDMATENHVFHSLLGDKGLLRELGATVVLASSSAARLPYADHVVVLSPSGTIAAQGSFAALNDAGGYVSSFALPRADWTGEPDDKSLGSKPDGAAKSSSSESAAPRDDESEPDTSRQTGDVQIYMYYVRSVGWWASLVFVVAIVGFVFCQSFPNVWVQWWAADNEAHPNSRLGYWLGIYAMLGGAAIVCLGVSCWQMIITMVPRSGERFHLALLNTVLSAPMAFFATTDSGVTMNRFSQDLQLIDMELPIAALNTFATFVLCLAQMALIGVGSVYAAVSFPVVLGALYGIQKVYLRTSRQLRLMDLETKAPLYSLFEETLGGLATVRAFGWQGALASKNDALLDRSQRPFYLLFAVQRWLTLVLDLLVAAVAVLLIVLVVQLRGTVAAGGVGLALLNVIQFSQNIKLLVTFWTMLETHIGSVARVKTFTETAVAEDLPGETDMPPPDWPAAGAIELEDLSAAYNGDDLVLKHVSLSIKAGEKIGVCGRTGSGKTSLVASLFRLLELQGGRIRVDGVDLATLPRQEVRRRIVAVPQHPFLLKGSVRLNADPAGAAADDAIVAALRSVQLLDTVERAGGLGVDIEDVNLSSGQRQLFCLARAMLRSSTILVLDEATSSIDAKTEEMMQRLIRKRFASHTIIAVAHRLDTIMDFDKVAVLDDGRLVEFDSPYALLDQPGSAFARLYSATVADEDDVQGVVS</sequence>
<feature type="transmembrane region" description="Helical" evidence="13">
    <location>
        <begin position="495"/>
        <end position="517"/>
    </location>
</feature>
<dbReference type="InterPro" id="IPR050173">
    <property type="entry name" value="ABC_transporter_C-like"/>
</dbReference>
<comment type="subcellular location">
    <subcellularLocation>
        <location evidence="1">Cell membrane</location>
        <topology evidence="1">Multi-pass membrane protein</topology>
    </subcellularLocation>
</comment>
<dbReference type="GO" id="GO:0140359">
    <property type="term" value="F:ABC-type transporter activity"/>
    <property type="evidence" value="ECO:0007669"/>
    <property type="project" value="InterPro"/>
</dbReference>
<dbReference type="FunFam" id="1.20.1560.10:FF:000066">
    <property type="entry name" value="ABC multidrug transporter (Eurofung)"/>
    <property type="match status" value="1"/>
</dbReference>
<evidence type="ECO:0000256" key="7">
    <source>
        <dbReference type="ARBA" id="ARBA00022840"/>
    </source>
</evidence>
<dbReference type="InterPro" id="IPR027417">
    <property type="entry name" value="P-loop_NTPase"/>
</dbReference>
<dbReference type="InterPro" id="IPR003439">
    <property type="entry name" value="ABC_transporter-like_ATP-bd"/>
</dbReference>
<evidence type="ECO:0000256" key="1">
    <source>
        <dbReference type="ARBA" id="ARBA00004651"/>
    </source>
</evidence>
<dbReference type="CDD" id="cd03250">
    <property type="entry name" value="ABCC_MRP_domain1"/>
    <property type="match status" value="1"/>
</dbReference>
<dbReference type="CDD" id="cd18579">
    <property type="entry name" value="ABC_6TM_ABCC_D1"/>
    <property type="match status" value="1"/>
</dbReference>
<feature type="domain" description="ABC transmembrane type-1" evidence="15">
    <location>
        <begin position="852"/>
        <end position="1132"/>
    </location>
</feature>
<dbReference type="InterPro" id="IPR011527">
    <property type="entry name" value="ABC1_TM_dom"/>
</dbReference>
<evidence type="ECO:0000256" key="3">
    <source>
        <dbReference type="ARBA" id="ARBA00022448"/>
    </source>
</evidence>
<dbReference type="EMBL" id="JAULSN010000005">
    <property type="protein sequence ID" value="KAK3371045.1"/>
    <property type="molecule type" value="Genomic_DNA"/>
</dbReference>
<evidence type="ECO:0000259" key="14">
    <source>
        <dbReference type="PROSITE" id="PS50893"/>
    </source>
</evidence>
<dbReference type="GO" id="GO:0016887">
    <property type="term" value="F:ATP hydrolysis activity"/>
    <property type="evidence" value="ECO:0007669"/>
    <property type="project" value="InterPro"/>
</dbReference>
<dbReference type="SUPFAM" id="SSF90123">
    <property type="entry name" value="ABC transporter transmembrane region"/>
    <property type="match status" value="2"/>
</dbReference>
<protein>
    <submittedName>
        <fullName evidence="16">P-loop containing nucleoside triphosphate hydrolase protein</fullName>
    </submittedName>
</protein>
<dbReference type="CDD" id="cd03244">
    <property type="entry name" value="ABCC_MRP_domain2"/>
    <property type="match status" value="1"/>
</dbReference>
<keyword evidence="10" id="KW-0325">Glycoprotein</keyword>
<feature type="transmembrane region" description="Helical" evidence="13">
    <location>
        <begin position="78"/>
        <end position="99"/>
    </location>
</feature>
<feature type="transmembrane region" description="Helical" evidence="13">
    <location>
        <begin position="926"/>
        <end position="943"/>
    </location>
</feature>
<feature type="transmembrane region" description="Helical" evidence="13">
    <location>
        <begin position="452"/>
        <end position="475"/>
    </location>
</feature>
<dbReference type="Gene3D" id="1.20.1560.10">
    <property type="entry name" value="ABC transporter type 1, transmembrane domain"/>
    <property type="match status" value="2"/>
</dbReference>
<evidence type="ECO:0000256" key="11">
    <source>
        <dbReference type="ARBA" id="ARBA00059074"/>
    </source>
</evidence>
<keyword evidence="5 13" id="KW-0812">Transmembrane</keyword>
<keyword evidence="9 13" id="KW-0472">Membrane</keyword>
<comment type="similarity">
    <text evidence="2">Belongs to the ABC transporter superfamily. ABCC family. Conjugate transporter (TC 3.A.1.208) subfamily.</text>
</comment>
<dbReference type="InterPro" id="IPR017871">
    <property type="entry name" value="ABC_transporter-like_CS"/>
</dbReference>
<evidence type="ECO:0000256" key="9">
    <source>
        <dbReference type="ARBA" id="ARBA00023136"/>
    </source>
</evidence>
<dbReference type="GO" id="GO:0005524">
    <property type="term" value="F:ATP binding"/>
    <property type="evidence" value="ECO:0007669"/>
    <property type="project" value="UniProtKB-KW"/>
</dbReference>
<evidence type="ECO:0000256" key="5">
    <source>
        <dbReference type="ARBA" id="ARBA00022692"/>
    </source>
</evidence>
<dbReference type="InterPro" id="IPR036640">
    <property type="entry name" value="ABC1_TM_sf"/>
</dbReference>
<reference evidence="16" key="2">
    <citation type="submission" date="2023-06" db="EMBL/GenBank/DDBJ databases">
        <authorList>
            <consortium name="Lawrence Berkeley National Laboratory"/>
            <person name="Haridas S."/>
            <person name="Hensen N."/>
            <person name="Bonometti L."/>
            <person name="Westerberg I."/>
            <person name="Brannstrom I.O."/>
            <person name="Guillou S."/>
            <person name="Cros-Aarteil S."/>
            <person name="Calhoun S."/>
            <person name="Kuo A."/>
            <person name="Mondo S."/>
            <person name="Pangilinan J."/>
            <person name="Riley R."/>
            <person name="Labutti K."/>
            <person name="Andreopoulos B."/>
            <person name="Lipzen A."/>
            <person name="Chen C."/>
            <person name="Yanf M."/>
            <person name="Daum C."/>
            <person name="Ng V."/>
            <person name="Clum A."/>
            <person name="Steindorff A."/>
            <person name="Ohm R."/>
            <person name="Martin F."/>
            <person name="Silar P."/>
            <person name="Natvig D."/>
            <person name="Lalanne C."/>
            <person name="Gautier V."/>
            <person name="Ament-Velasquez S.L."/>
            <person name="Kruys A."/>
            <person name="Hutchinson M.I."/>
            <person name="Powell A.J."/>
            <person name="Barry K."/>
            <person name="Miller A.N."/>
            <person name="Grigoriev I.V."/>
            <person name="Debuchy R."/>
            <person name="Gladieux P."/>
            <person name="Thoren M.H."/>
            <person name="Johannesson H."/>
        </authorList>
    </citation>
    <scope>NUCLEOTIDE SEQUENCE</scope>
    <source>
        <strain evidence="16">CBS 958.72</strain>
    </source>
</reference>
<dbReference type="FunFam" id="3.40.50.300:FF:001854">
    <property type="entry name" value="ABC multidrug transporter (Eurofung)"/>
    <property type="match status" value="1"/>
</dbReference>
<evidence type="ECO:0000259" key="15">
    <source>
        <dbReference type="PROSITE" id="PS50929"/>
    </source>
</evidence>
<dbReference type="PROSITE" id="PS50929">
    <property type="entry name" value="ABC_TM1F"/>
    <property type="match status" value="2"/>
</dbReference>
<keyword evidence="3" id="KW-0813">Transport</keyword>
<evidence type="ECO:0000313" key="17">
    <source>
        <dbReference type="Proteomes" id="UP001287356"/>
    </source>
</evidence>
<reference evidence="16" key="1">
    <citation type="journal article" date="2023" name="Mol. Phylogenet. Evol.">
        <title>Genome-scale phylogeny and comparative genomics of the fungal order Sordariales.</title>
        <authorList>
            <person name="Hensen N."/>
            <person name="Bonometti L."/>
            <person name="Westerberg I."/>
            <person name="Brannstrom I.O."/>
            <person name="Guillou S."/>
            <person name="Cros-Aarteil S."/>
            <person name="Calhoun S."/>
            <person name="Haridas S."/>
            <person name="Kuo A."/>
            <person name="Mondo S."/>
            <person name="Pangilinan J."/>
            <person name="Riley R."/>
            <person name="LaButti K."/>
            <person name="Andreopoulos B."/>
            <person name="Lipzen A."/>
            <person name="Chen C."/>
            <person name="Yan M."/>
            <person name="Daum C."/>
            <person name="Ng V."/>
            <person name="Clum A."/>
            <person name="Steindorff A."/>
            <person name="Ohm R.A."/>
            <person name="Martin F."/>
            <person name="Silar P."/>
            <person name="Natvig D.O."/>
            <person name="Lalanne C."/>
            <person name="Gautier V."/>
            <person name="Ament-Velasquez S.L."/>
            <person name="Kruys A."/>
            <person name="Hutchinson M.I."/>
            <person name="Powell A.J."/>
            <person name="Barry K."/>
            <person name="Miller A.N."/>
            <person name="Grigoriev I.V."/>
            <person name="Debuchy R."/>
            <person name="Gladieux P."/>
            <person name="Hiltunen Thoren M."/>
            <person name="Johannesson H."/>
        </authorList>
    </citation>
    <scope>NUCLEOTIDE SEQUENCE</scope>
    <source>
        <strain evidence="16">CBS 958.72</strain>
    </source>
</reference>
<accession>A0AAE0K7Y6</accession>
<dbReference type="GO" id="GO:0005886">
    <property type="term" value="C:plasma membrane"/>
    <property type="evidence" value="ECO:0007669"/>
    <property type="project" value="UniProtKB-SubCell"/>
</dbReference>
<gene>
    <name evidence="16" type="ORF">B0T24DRAFT_531370</name>
</gene>
<evidence type="ECO:0000256" key="6">
    <source>
        <dbReference type="ARBA" id="ARBA00022741"/>
    </source>
</evidence>
<dbReference type="PROSITE" id="PS50893">
    <property type="entry name" value="ABC_TRANSPORTER_2"/>
    <property type="match status" value="2"/>
</dbReference>
<keyword evidence="16" id="KW-0378">Hydrolase</keyword>
<feature type="transmembrane region" description="Helical" evidence="13">
    <location>
        <begin position="1074"/>
        <end position="1095"/>
    </location>
</feature>
<dbReference type="Proteomes" id="UP001287356">
    <property type="component" value="Unassembled WGS sequence"/>
</dbReference>
<feature type="domain" description="ABC transporter" evidence="14">
    <location>
        <begin position="1169"/>
        <end position="1399"/>
    </location>
</feature>
<keyword evidence="4" id="KW-1003">Cell membrane</keyword>
<evidence type="ECO:0000256" key="12">
    <source>
        <dbReference type="SAM" id="MobiDB-lite"/>
    </source>
</evidence>
<feature type="transmembrane region" description="Helical" evidence="13">
    <location>
        <begin position="846"/>
        <end position="868"/>
    </location>
</feature>
<keyword evidence="8 13" id="KW-1133">Transmembrane helix</keyword>
<dbReference type="InterPro" id="IPR044746">
    <property type="entry name" value="ABCC_6TM_D1"/>
</dbReference>
<dbReference type="Pfam" id="PF00005">
    <property type="entry name" value="ABC_tran"/>
    <property type="match status" value="2"/>
</dbReference>
<feature type="compositionally biased region" description="Low complexity" evidence="12">
    <location>
        <begin position="809"/>
        <end position="818"/>
    </location>
</feature>
<evidence type="ECO:0000256" key="4">
    <source>
        <dbReference type="ARBA" id="ARBA00022475"/>
    </source>
</evidence>
<dbReference type="SUPFAM" id="SSF52540">
    <property type="entry name" value="P-loop containing nucleoside triphosphate hydrolases"/>
    <property type="match status" value="2"/>
</dbReference>
<dbReference type="PANTHER" id="PTHR24223">
    <property type="entry name" value="ATP-BINDING CASSETTE SUB-FAMILY C"/>
    <property type="match status" value="1"/>
</dbReference>
<feature type="transmembrane region" description="Helical" evidence="13">
    <location>
        <begin position="274"/>
        <end position="292"/>
    </location>
</feature>
<comment type="function">
    <text evidence="11">ABC-type transporter; part of the gene cluster that mediates the biosynthesis of the phomopsins, a group of hexapeptide mycotoxins which infects lupins and causes lupinosis disease in livestock.</text>
</comment>
<comment type="caution">
    <text evidence="16">The sequence shown here is derived from an EMBL/GenBank/DDBJ whole genome shotgun (WGS) entry which is preliminary data.</text>
</comment>
<evidence type="ECO:0000256" key="8">
    <source>
        <dbReference type="ARBA" id="ARBA00022989"/>
    </source>
</evidence>
<proteinExistence type="inferred from homology"/>
<feature type="domain" description="ABC transporter" evidence="14">
    <location>
        <begin position="562"/>
        <end position="788"/>
    </location>
</feature>
<feature type="transmembrane region" description="Helical" evidence="13">
    <location>
        <begin position="369"/>
        <end position="395"/>
    </location>
</feature>
<feature type="region of interest" description="Disordered" evidence="12">
    <location>
        <begin position="794"/>
        <end position="831"/>
    </location>
</feature>
<dbReference type="PROSITE" id="PS00211">
    <property type="entry name" value="ABC_TRANSPORTER_1"/>
    <property type="match status" value="1"/>
</dbReference>
<dbReference type="SMART" id="SM00382">
    <property type="entry name" value="AAA"/>
    <property type="match status" value="2"/>
</dbReference>
<dbReference type="InterPro" id="IPR044726">
    <property type="entry name" value="ABCC_6TM_D2"/>
</dbReference>
<dbReference type="Gene3D" id="3.40.50.300">
    <property type="entry name" value="P-loop containing nucleotide triphosphate hydrolases"/>
    <property type="match status" value="2"/>
</dbReference>
<evidence type="ECO:0000256" key="10">
    <source>
        <dbReference type="ARBA" id="ARBA00023180"/>
    </source>
</evidence>
<keyword evidence="7" id="KW-0067">ATP-binding</keyword>
<dbReference type="InterPro" id="IPR003593">
    <property type="entry name" value="AAA+_ATPase"/>
</dbReference>